<gene>
    <name evidence="5" type="ORF">SNAT2548_LOCUS4520</name>
</gene>
<dbReference type="GO" id="GO:0008610">
    <property type="term" value="P:lipid biosynthetic process"/>
    <property type="evidence" value="ECO:0007669"/>
    <property type="project" value="InterPro"/>
</dbReference>
<feature type="compositionally biased region" description="Pro residues" evidence="3">
    <location>
        <begin position="1175"/>
        <end position="1186"/>
    </location>
</feature>
<sequence>MRRQLPAISSLVVPLRAVVIHVPSSARQRWSHMCREEQVEEGQMLSGLINARQELLDEMPAVAPKQVQAASPEPSLQPESLPESCRFDATTLDGAQEIFGSARNELECPEVFMKAVVTYGRHLIAQRRLHDYDIMHEVIRAETGYRLAKLAGRSLTPAAFAEFMEVQQELAEALTGWSLWEYEFVHWRYHKRRAGGNEFDQLYNAHRTPEYQHLACPAVPLAYRFWSNFPTCPPTRLRDLARFTDAHVSGMTVDNWRASYRDFLSEDYNYNVSHFSGGDPTFRLSKGAHSLFAGVFIQKMPTDMWCYQQVIHDLRPTYIVDLGSSQGGSAVWFASMLKLFEIPGKVISVDLALEQAYWLTKRRAEAAVERLKLQAFVDWNYVTGGSKNKEVRAKVKRLCKQAPCMVVSDSDHDYEHTYYEMEWYAKHVGVGQYLIVEDTNIYGWTGWVNINDPNEAELRKGPMEAANDFELAHRADFVRTDWCAKHYGGLSQTQNGWQGTWSTESFYTVPPKRILGASAEPNLAMPGMRSRLIFAWLSWASQSAFAAKGQFEEALLLGDSWAAYAGTSLKDHCAGVDHVVNHGLPGTTAADWAANLDCASAAHSLCCQRGAGCSVPEAAKSLQGSPGVAWVSLGGNDYILNNCNSADYEALSQLQENIEKVIGNLQWLAPKLRIVVTGYAAPSGPLFWTSGCDAPESLHPLNEVVKKASEARNVTFVNVSMVAGGSSAVHSQPEFYKDHVISEQARADKPTNTAAHTARKTQAMSANTTQSCISNMTWFAVIASCCLSKPRLQWQSDMWDMPVYENLRKQNINYEELVGRVAKHPVMECFGPFRKDDDQICAGLGTSERDSDVAQCLSTRDFTQEELLNLLEPLLARIPANAPGRTSWRAIIGSLAVTLSTWTLMLSCLRICCRQKAGKKARLSCTLLHRWARDCGDVFFTFPLTGVKMVLDTMIVSPLSVAQAALLRRRAAQTMRMQDQLLAEGGHTPGAGRKRERASTIGLAQRSKRKSATTREKPKEPARSSTSSRPRSAFQEVPEPRNPGALEEEEPTAEQWCQVQRHSEHPKRVLPTERHRPVVEGPKPVARTPRAVECPSAKSQALTQKVEASPPKPSWSPAETVSDSTREEPARPPSRAEAPRELLAVLKTVPPSPPAVEAAEGCASTVCASERSSPGAPPDAPLPPTRRPWNSAENFIGENEDPELPLLLAPLAPPPVHPPKLSGAAEPNADVQREETEEEDILEPERPPPPDMPPPPCPAGQEILRWLQQPPKRESVMPVVTDMGCFSGGTGGTPGWDGVETTLDYDEAYALQPPCTKSECPSRFAEDDVGKRLEAMVEELAGPSSFELLEDAFSKVDAAREALSKVVSEPGLHHAAPVFIPGQLWPGSRRVVH</sequence>
<feature type="region of interest" description="Disordered" evidence="3">
    <location>
        <begin position="982"/>
        <end position="1144"/>
    </location>
</feature>
<dbReference type="InterPro" id="IPR036514">
    <property type="entry name" value="SGNH_hydro_sf"/>
</dbReference>
<evidence type="ECO:0000256" key="2">
    <source>
        <dbReference type="ARBA" id="ARBA00022679"/>
    </source>
</evidence>
<feature type="compositionally biased region" description="Pro residues" evidence="3">
    <location>
        <begin position="1249"/>
        <end position="1258"/>
    </location>
</feature>
<protein>
    <recommendedName>
        <fullName evidence="4">SGNH hydrolase-type esterase domain-containing protein</fullName>
    </recommendedName>
</protein>
<dbReference type="InterPro" id="IPR007072">
    <property type="entry name" value="RNMT_CmcI"/>
</dbReference>
<accession>A0A812II98</accession>
<feature type="region of interest" description="Disordered" evidence="3">
    <location>
        <begin position="1167"/>
        <end position="1261"/>
    </location>
</feature>
<feature type="domain" description="SGNH hydrolase-type esterase" evidence="4">
    <location>
        <begin position="558"/>
        <end position="722"/>
    </location>
</feature>
<evidence type="ECO:0000256" key="1">
    <source>
        <dbReference type="ARBA" id="ARBA00022603"/>
    </source>
</evidence>
<dbReference type="PANTHER" id="PTHR40048:SF1">
    <property type="entry name" value="RHAMNOSYL O-METHYLTRANSFERASE"/>
    <property type="match status" value="1"/>
</dbReference>
<dbReference type="Gene3D" id="3.40.50.150">
    <property type="entry name" value="Vaccinia Virus protein VP39"/>
    <property type="match status" value="1"/>
</dbReference>
<feature type="compositionally biased region" description="Low complexity" evidence="3">
    <location>
        <begin position="1023"/>
        <end position="1033"/>
    </location>
</feature>
<reference evidence="5" key="1">
    <citation type="submission" date="2021-02" db="EMBL/GenBank/DDBJ databases">
        <authorList>
            <person name="Dougan E. K."/>
            <person name="Rhodes N."/>
            <person name="Thang M."/>
            <person name="Chan C."/>
        </authorList>
    </citation>
    <scope>NUCLEOTIDE SEQUENCE</scope>
</reference>
<organism evidence="5 6">
    <name type="scientific">Symbiodinium natans</name>
    <dbReference type="NCBI Taxonomy" id="878477"/>
    <lineage>
        <taxon>Eukaryota</taxon>
        <taxon>Sar</taxon>
        <taxon>Alveolata</taxon>
        <taxon>Dinophyceae</taxon>
        <taxon>Suessiales</taxon>
        <taxon>Symbiodiniaceae</taxon>
        <taxon>Symbiodinium</taxon>
    </lineage>
</organism>
<dbReference type="SUPFAM" id="SSF52266">
    <property type="entry name" value="SGNH hydrolase"/>
    <property type="match status" value="1"/>
</dbReference>
<proteinExistence type="predicted"/>
<evidence type="ECO:0000259" key="4">
    <source>
        <dbReference type="Pfam" id="PF13472"/>
    </source>
</evidence>
<keyword evidence="1" id="KW-0489">Methyltransferase</keyword>
<feature type="compositionally biased region" description="Basic and acidic residues" evidence="3">
    <location>
        <begin position="1061"/>
        <end position="1078"/>
    </location>
</feature>
<dbReference type="GO" id="GO:0032259">
    <property type="term" value="P:methylation"/>
    <property type="evidence" value="ECO:0007669"/>
    <property type="project" value="UniProtKB-KW"/>
</dbReference>
<dbReference type="OrthoDB" id="186626at2759"/>
<evidence type="ECO:0000313" key="5">
    <source>
        <dbReference type="EMBL" id="CAE7037751.1"/>
    </source>
</evidence>
<dbReference type="GO" id="GO:0008168">
    <property type="term" value="F:methyltransferase activity"/>
    <property type="evidence" value="ECO:0007669"/>
    <property type="project" value="UniProtKB-KW"/>
</dbReference>
<dbReference type="SUPFAM" id="SSF53335">
    <property type="entry name" value="S-adenosyl-L-methionine-dependent methyltransferases"/>
    <property type="match status" value="1"/>
</dbReference>
<dbReference type="InterPro" id="IPR013830">
    <property type="entry name" value="SGNH_hydro"/>
</dbReference>
<dbReference type="PANTHER" id="PTHR40048">
    <property type="entry name" value="RHAMNOSYL O-METHYLTRANSFERASE"/>
    <property type="match status" value="1"/>
</dbReference>
<evidence type="ECO:0000256" key="3">
    <source>
        <dbReference type="SAM" id="MobiDB-lite"/>
    </source>
</evidence>
<dbReference type="GO" id="GO:0005886">
    <property type="term" value="C:plasma membrane"/>
    <property type="evidence" value="ECO:0007669"/>
    <property type="project" value="TreeGrafter"/>
</dbReference>
<dbReference type="Gene3D" id="3.40.50.1110">
    <property type="entry name" value="SGNH hydrolase"/>
    <property type="match status" value="1"/>
</dbReference>
<evidence type="ECO:0000313" key="6">
    <source>
        <dbReference type="Proteomes" id="UP000604046"/>
    </source>
</evidence>
<dbReference type="Pfam" id="PF13472">
    <property type="entry name" value="Lipase_GDSL_2"/>
    <property type="match status" value="1"/>
</dbReference>
<dbReference type="Proteomes" id="UP000604046">
    <property type="component" value="Unassembled WGS sequence"/>
</dbReference>
<dbReference type="EMBL" id="CAJNDS010000280">
    <property type="protein sequence ID" value="CAE7037751.1"/>
    <property type="molecule type" value="Genomic_DNA"/>
</dbReference>
<dbReference type="Pfam" id="PF04989">
    <property type="entry name" value="RMNT_CmcI"/>
    <property type="match status" value="1"/>
</dbReference>
<comment type="caution">
    <text evidence="5">The sequence shown here is derived from an EMBL/GenBank/DDBJ whole genome shotgun (WGS) entry which is preliminary data.</text>
</comment>
<feature type="compositionally biased region" description="Basic and acidic residues" evidence="3">
    <location>
        <begin position="1013"/>
        <end position="1022"/>
    </location>
</feature>
<keyword evidence="6" id="KW-1185">Reference proteome</keyword>
<dbReference type="InterPro" id="IPR029063">
    <property type="entry name" value="SAM-dependent_MTases_sf"/>
</dbReference>
<name>A0A812II98_9DINO</name>
<keyword evidence="2" id="KW-0808">Transferase</keyword>